<name>I1QZV9_ORYGL</name>
<dbReference type="Proteomes" id="UP000007306">
    <property type="component" value="Chromosome 11"/>
</dbReference>
<dbReference type="Gramene" id="ORGLA11G0105100.1">
    <property type="protein sequence ID" value="ORGLA11G0105100.1"/>
    <property type="gene ID" value="ORGLA11G0105100"/>
</dbReference>
<evidence type="ECO:0000313" key="2">
    <source>
        <dbReference type="Proteomes" id="UP000007306"/>
    </source>
</evidence>
<protein>
    <submittedName>
        <fullName evidence="1">Uncharacterized protein</fullName>
    </submittedName>
</protein>
<organism evidence="1 2">
    <name type="scientific">Oryza glaberrima</name>
    <name type="common">African rice</name>
    <dbReference type="NCBI Taxonomy" id="4538"/>
    <lineage>
        <taxon>Eukaryota</taxon>
        <taxon>Viridiplantae</taxon>
        <taxon>Streptophyta</taxon>
        <taxon>Embryophyta</taxon>
        <taxon>Tracheophyta</taxon>
        <taxon>Spermatophyta</taxon>
        <taxon>Magnoliopsida</taxon>
        <taxon>Liliopsida</taxon>
        <taxon>Poales</taxon>
        <taxon>Poaceae</taxon>
        <taxon>BOP clade</taxon>
        <taxon>Oryzoideae</taxon>
        <taxon>Oryzeae</taxon>
        <taxon>Oryzinae</taxon>
        <taxon>Oryza</taxon>
    </lineage>
</organism>
<reference evidence="1 2" key="2">
    <citation type="submission" date="2018-04" db="EMBL/GenBank/DDBJ databases">
        <title>OglaRS2 (Oryza glaberrima Reference Sequence Version 2).</title>
        <authorList>
            <person name="Zhang J."/>
            <person name="Kudrna D."/>
            <person name="Lee S."/>
            <person name="Talag J."/>
            <person name="Rajasekar S."/>
            <person name="Wing R.A."/>
        </authorList>
    </citation>
    <scope>NUCLEOTIDE SEQUENCE [LARGE SCALE GENOMIC DNA]</scope>
    <source>
        <strain evidence="1 2">cv. IRGC 96717</strain>
    </source>
</reference>
<proteinExistence type="predicted"/>
<sequence length="166" mass="17727">MGLAEPLPALFAPNFLVGSGIDDVNLAFNSHQQSFALAKIVEIDIVVKIDSLSFRLVNPMANILSRSSGRVLLIYDATSHKVQKNALKSQSCCSVRGDTVSRSGASAWGGGGIPNENRGMTEVAQKFSQTGSLPELTSTPLVICFHVYALDDSRMVVMTVSPKLST</sequence>
<keyword evidence="2" id="KW-1185">Reference proteome</keyword>
<accession>I1QZV9</accession>
<dbReference type="HOGENOM" id="CLU_1605276_0_0_1"/>
<dbReference type="AlphaFoldDB" id="I1QZV9"/>
<dbReference type="EnsemblPlants" id="ORGLA11G0105100.1">
    <property type="protein sequence ID" value="ORGLA11G0105100.1"/>
    <property type="gene ID" value="ORGLA11G0105100"/>
</dbReference>
<evidence type="ECO:0000313" key="1">
    <source>
        <dbReference type="EnsemblPlants" id="ORGLA11G0105100.1"/>
    </source>
</evidence>
<reference evidence="1" key="1">
    <citation type="submission" date="2015-06" db="UniProtKB">
        <authorList>
            <consortium name="EnsemblPlants"/>
        </authorList>
    </citation>
    <scope>IDENTIFICATION</scope>
</reference>